<proteinExistence type="predicted"/>
<accession>A0ACB9SE92</accession>
<dbReference type="Proteomes" id="UP001057402">
    <property type="component" value="Chromosome 1"/>
</dbReference>
<keyword evidence="2" id="KW-1185">Reference proteome</keyword>
<sequence>MGKPPCCEKDEVKRGPWSTEEDNILIDYIKKNGPGRWRTLPKNAGLKRCGKSCRLRWANYLRPDIKRGRFSPEEEEAIVQLHSVLGNKWSTIAVQLPGRTDNEIKNFWNTHIKKKLLRMGIDPVTHAPRFDLLDLQSILALYSYSHQSLPYPAPLYGTNMGIHPSNGNFSNECRLGATSLPNLGNTSTCSFPNFSQRATDNAQANNTSRMNNNGCKKVQNYGSSRFSPSLPMSGSSIALTLPSATTTYIGSSNIGDAENTEGCRNHSSVSYYDYGNGLSVNGLM</sequence>
<evidence type="ECO:0000313" key="2">
    <source>
        <dbReference type="Proteomes" id="UP001057402"/>
    </source>
</evidence>
<comment type="caution">
    <text evidence="1">The sequence shown here is derived from an EMBL/GenBank/DDBJ whole genome shotgun (WGS) entry which is preliminary data.</text>
</comment>
<reference evidence="2" key="1">
    <citation type="journal article" date="2023" name="Front. Plant Sci.">
        <title>Chromosomal-level genome assembly of Melastoma candidum provides insights into trichome evolution.</title>
        <authorList>
            <person name="Zhong Y."/>
            <person name="Wu W."/>
            <person name="Sun C."/>
            <person name="Zou P."/>
            <person name="Liu Y."/>
            <person name="Dai S."/>
            <person name="Zhou R."/>
        </authorList>
    </citation>
    <scope>NUCLEOTIDE SEQUENCE [LARGE SCALE GENOMIC DNA]</scope>
</reference>
<gene>
    <name evidence="1" type="ORF">MLD38_000515</name>
</gene>
<organism evidence="1 2">
    <name type="scientific">Melastoma candidum</name>
    <dbReference type="NCBI Taxonomy" id="119954"/>
    <lineage>
        <taxon>Eukaryota</taxon>
        <taxon>Viridiplantae</taxon>
        <taxon>Streptophyta</taxon>
        <taxon>Embryophyta</taxon>
        <taxon>Tracheophyta</taxon>
        <taxon>Spermatophyta</taxon>
        <taxon>Magnoliopsida</taxon>
        <taxon>eudicotyledons</taxon>
        <taxon>Gunneridae</taxon>
        <taxon>Pentapetalae</taxon>
        <taxon>rosids</taxon>
        <taxon>malvids</taxon>
        <taxon>Myrtales</taxon>
        <taxon>Melastomataceae</taxon>
        <taxon>Melastomatoideae</taxon>
        <taxon>Melastomateae</taxon>
        <taxon>Melastoma</taxon>
    </lineage>
</organism>
<dbReference type="EMBL" id="CM042880">
    <property type="protein sequence ID" value="KAI4388159.1"/>
    <property type="molecule type" value="Genomic_DNA"/>
</dbReference>
<evidence type="ECO:0000313" key="1">
    <source>
        <dbReference type="EMBL" id="KAI4388159.1"/>
    </source>
</evidence>
<name>A0ACB9SE92_9MYRT</name>
<protein>
    <submittedName>
        <fullName evidence="1">Uncharacterized protein</fullName>
    </submittedName>
</protein>